<proteinExistence type="predicted"/>
<evidence type="ECO:0000313" key="2">
    <source>
        <dbReference type="Proteomes" id="UP001365931"/>
    </source>
</evidence>
<sequence>MFYKEERLSYDLDYFGDDSFEDEEDVWGNDIHCWNCGKGMSYEQHMHNDGFCPHCESEIELDEEDDE</sequence>
<evidence type="ECO:0000313" key="1">
    <source>
        <dbReference type="EMBL" id="XKX17584.1"/>
    </source>
</evidence>
<reference evidence="1" key="1">
    <citation type="submission" date="2024-09" db="EMBL/GenBank/DDBJ databases">
        <title>The complete genome of Klebsiella pneumoniae phage phi1_175008.</title>
        <authorList>
            <person name="Li J."/>
            <person name="Feng Y."/>
            <person name="Zong Z."/>
        </authorList>
    </citation>
    <scope>NUCLEOTIDE SEQUENCE</scope>
</reference>
<organism evidence="1 2">
    <name type="scientific">Klebsiella phage phi1_175008</name>
    <dbReference type="NCBI Taxonomy" id="3127744"/>
    <lineage>
        <taxon>Viruses</taxon>
        <taxon>Duplodnaviria</taxon>
        <taxon>Heunggongvirae</taxon>
        <taxon>Uroviricota</taxon>
        <taxon>Caudoviricetes</taxon>
        <taxon>Stephanstirmvirinae</taxon>
    </lineage>
</organism>
<protein>
    <submittedName>
        <fullName evidence="1">Uncharacterized protein</fullName>
    </submittedName>
</protein>
<dbReference type="EMBL" id="PQ360875">
    <property type="protein sequence ID" value="XKX17584.1"/>
    <property type="molecule type" value="Genomic_DNA"/>
</dbReference>
<accession>A0ACD5FR75</accession>
<gene>
    <name evidence="1" type="ORF">MVUOKPPV_CDS0187</name>
</gene>
<dbReference type="Proteomes" id="UP001365931">
    <property type="component" value="Segment"/>
</dbReference>
<name>A0ACD5FR75_9CAUD</name>